<organism evidence="3 4">
    <name type="scientific">Solanum tuberosum</name>
    <name type="common">Potato</name>
    <dbReference type="NCBI Taxonomy" id="4113"/>
    <lineage>
        <taxon>Eukaryota</taxon>
        <taxon>Viridiplantae</taxon>
        <taxon>Streptophyta</taxon>
        <taxon>Embryophyta</taxon>
        <taxon>Tracheophyta</taxon>
        <taxon>Spermatophyta</taxon>
        <taxon>Magnoliopsida</taxon>
        <taxon>eudicotyledons</taxon>
        <taxon>Gunneridae</taxon>
        <taxon>Pentapetalae</taxon>
        <taxon>asterids</taxon>
        <taxon>lamiids</taxon>
        <taxon>Solanales</taxon>
        <taxon>Solanaceae</taxon>
        <taxon>Solanoideae</taxon>
        <taxon>Solaneae</taxon>
        <taxon>Solanum</taxon>
    </lineage>
</organism>
<dbReference type="PANTHER" id="PTHR46122">
    <property type="entry name" value="GALACTOSE OXIDASE/KELCH REPEAT PROTEIN-RELATED"/>
    <property type="match status" value="1"/>
</dbReference>
<comment type="caution">
    <text evidence="3">The sequence shown here is derived from an EMBL/GenBank/DDBJ whole genome shotgun (WGS) entry which is preliminary data.</text>
</comment>
<proteinExistence type="predicted"/>
<accession>A0ABQ7VLS1</accession>
<keyword evidence="2" id="KW-0677">Repeat</keyword>
<keyword evidence="4" id="KW-1185">Reference proteome</keyword>
<dbReference type="EMBL" id="JAIVGD010000011">
    <property type="protein sequence ID" value="KAH0769443.1"/>
    <property type="molecule type" value="Genomic_DNA"/>
</dbReference>
<dbReference type="Proteomes" id="UP000826656">
    <property type="component" value="Unassembled WGS sequence"/>
</dbReference>
<evidence type="ECO:0000313" key="3">
    <source>
        <dbReference type="EMBL" id="KAH0769443.1"/>
    </source>
</evidence>
<dbReference type="InterPro" id="IPR015915">
    <property type="entry name" value="Kelch-typ_b-propeller"/>
</dbReference>
<evidence type="ECO:0000313" key="4">
    <source>
        <dbReference type="Proteomes" id="UP000826656"/>
    </source>
</evidence>
<evidence type="ECO:0008006" key="5">
    <source>
        <dbReference type="Google" id="ProtNLM"/>
    </source>
</evidence>
<gene>
    <name evidence="3" type="ORF">KY290_013424</name>
</gene>
<sequence>MRMNAPRCLFGSTSLGKISILPGGCDSRGNILSLAELYNSEAGTCKSLLSMNKPHKKCSRVFMNGMFNVIGGIEGAKSEWLTCEEEYDLETRTWTQIQRMFPNAYKNDTHATYGEPHLVAVITSMRIIPICIRRHVLDFQSIFSFPDHIPPHKSTTLI</sequence>
<evidence type="ECO:0000256" key="2">
    <source>
        <dbReference type="ARBA" id="ARBA00022737"/>
    </source>
</evidence>
<reference evidence="3 4" key="1">
    <citation type="journal article" date="2021" name="bioRxiv">
        <title>Chromosome-scale and haplotype-resolved genome assembly of a tetraploid potato cultivar.</title>
        <authorList>
            <person name="Sun H."/>
            <person name="Jiao W.-B."/>
            <person name="Krause K."/>
            <person name="Campoy J.A."/>
            <person name="Goel M."/>
            <person name="Folz-Donahue K."/>
            <person name="Kukat C."/>
            <person name="Huettel B."/>
            <person name="Schneeberger K."/>
        </authorList>
    </citation>
    <scope>NUCLEOTIDE SEQUENCE [LARGE SCALE GENOMIC DNA]</scope>
    <source>
        <strain evidence="3">SolTubOtavaFocal</strain>
        <tissue evidence="3">Leaves</tissue>
    </source>
</reference>
<dbReference type="PANTHER" id="PTHR46122:SF13">
    <property type="entry name" value="F-BOX_KELCH-REPEAT PROTEIN SKIP11-LIKE"/>
    <property type="match status" value="1"/>
</dbReference>
<name>A0ABQ7VLS1_SOLTU</name>
<dbReference type="Gene3D" id="2.120.10.80">
    <property type="entry name" value="Kelch-type beta propeller"/>
    <property type="match status" value="1"/>
</dbReference>
<protein>
    <recommendedName>
        <fullName evidence="5">Kelch repeat-containing F-box family protein</fullName>
    </recommendedName>
</protein>
<evidence type="ECO:0000256" key="1">
    <source>
        <dbReference type="ARBA" id="ARBA00022441"/>
    </source>
</evidence>
<dbReference type="InterPro" id="IPR052439">
    <property type="entry name" value="F-box/Kelch-repeat"/>
</dbReference>
<keyword evidence="1" id="KW-0880">Kelch repeat</keyword>
<dbReference type="SUPFAM" id="SSF117281">
    <property type="entry name" value="Kelch motif"/>
    <property type="match status" value="1"/>
</dbReference>